<comment type="caution">
    <text evidence="6">The sequence shown here is derived from an EMBL/GenBank/DDBJ whole genome shotgun (WGS) entry which is preliminary data.</text>
</comment>
<keyword evidence="4" id="KW-1133">Transmembrane helix</keyword>
<evidence type="ECO:0000256" key="4">
    <source>
        <dbReference type="SAM" id="Phobius"/>
    </source>
</evidence>
<gene>
    <name evidence="6" type="ORF">DIZ78_12595</name>
</gene>
<feature type="repeat" description="TPR" evidence="3">
    <location>
        <begin position="949"/>
        <end position="982"/>
    </location>
</feature>
<feature type="repeat" description="TPR" evidence="3">
    <location>
        <begin position="737"/>
        <end position="770"/>
    </location>
</feature>
<dbReference type="PANTHER" id="PTHR45586:SF1">
    <property type="entry name" value="LIPOPOLYSACCHARIDE ASSEMBLY PROTEIN B"/>
    <property type="match status" value="1"/>
</dbReference>
<dbReference type="Proteomes" id="UP000254771">
    <property type="component" value="Unassembled WGS sequence"/>
</dbReference>
<accession>A0A370DHJ7</accession>
<dbReference type="PROSITE" id="PS50293">
    <property type="entry name" value="TPR_REGION"/>
    <property type="match status" value="1"/>
</dbReference>
<feature type="domain" description="Tetratricopeptide repeat protein 21A/21B second ARM" evidence="5">
    <location>
        <begin position="830"/>
        <end position="892"/>
    </location>
</feature>
<keyword evidence="1" id="KW-0677">Repeat</keyword>
<evidence type="ECO:0000256" key="3">
    <source>
        <dbReference type="PROSITE-ProRule" id="PRU00339"/>
    </source>
</evidence>
<dbReference type="Gene3D" id="1.25.40.10">
    <property type="entry name" value="Tetratricopeptide repeat domain"/>
    <property type="match status" value="5"/>
</dbReference>
<dbReference type="Pfam" id="PF25060">
    <property type="entry name" value="ARM_TT21_2nd"/>
    <property type="match status" value="1"/>
</dbReference>
<name>A0A370DHJ7_9GAMM</name>
<dbReference type="SMART" id="SM00028">
    <property type="entry name" value="TPR"/>
    <property type="match status" value="17"/>
</dbReference>
<dbReference type="Pfam" id="PF14559">
    <property type="entry name" value="TPR_19"/>
    <property type="match status" value="1"/>
</dbReference>
<dbReference type="Pfam" id="PF13176">
    <property type="entry name" value="TPR_7"/>
    <property type="match status" value="1"/>
</dbReference>
<dbReference type="InterPro" id="IPR019734">
    <property type="entry name" value="TPR_rpt"/>
</dbReference>
<protein>
    <recommendedName>
        <fullName evidence="5">Tetratricopeptide repeat protein 21A/21B second ARM domain-containing protein</fullName>
    </recommendedName>
</protein>
<keyword evidence="4" id="KW-0472">Membrane</keyword>
<dbReference type="EMBL" id="QFXE01000015">
    <property type="protein sequence ID" value="RDH84372.1"/>
    <property type="molecule type" value="Genomic_DNA"/>
</dbReference>
<keyword evidence="4" id="KW-0812">Transmembrane</keyword>
<dbReference type="InterPro" id="IPR051012">
    <property type="entry name" value="CellSynth/LPSAsmb/PSIAsmb"/>
</dbReference>
<feature type="repeat" description="TPR" evidence="3">
    <location>
        <begin position="847"/>
        <end position="880"/>
    </location>
</feature>
<dbReference type="InterPro" id="IPR011990">
    <property type="entry name" value="TPR-like_helical_dom_sf"/>
</dbReference>
<keyword evidence="7" id="KW-1185">Reference proteome</keyword>
<feature type="repeat" description="TPR" evidence="3">
    <location>
        <begin position="915"/>
        <end position="948"/>
    </location>
</feature>
<evidence type="ECO:0000256" key="1">
    <source>
        <dbReference type="ARBA" id="ARBA00022737"/>
    </source>
</evidence>
<dbReference type="SUPFAM" id="SSF48452">
    <property type="entry name" value="TPR-like"/>
    <property type="match status" value="3"/>
</dbReference>
<evidence type="ECO:0000313" key="6">
    <source>
        <dbReference type="EMBL" id="RDH84372.1"/>
    </source>
</evidence>
<reference evidence="6 7" key="1">
    <citation type="journal article" date="2018" name="ISME J.">
        <title>Endosymbiont genomes yield clues of tubeworm success.</title>
        <authorList>
            <person name="Li Y."/>
            <person name="Liles M.R."/>
            <person name="Halanych K.M."/>
        </authorList>
    </citation>
    <scope>NUCLEOTIDE SEQUENCE [LARGE SCALE GENOMIC DNA]</scope>
    <source>
        <strain evidence="6">A1462</strain>
    </source>
</reference>
<keyword evidence="2 3" id="KW-0802">TPR repeat</keyword>
<dbReference type="Pfam" id="PF13424">
    <property type="entry name" value="TPR_12"/>
    <property type="match status" value="1"/>
</dbReference>
<dbReference type="PANTHER" id="PTHR45586">
    <property type="entry name" value="TPR REPEAT-CONTAINING PROTEIN PA4667"/>
    <property type="match status" value="1"/>
</dbReference>
<evidence type="ECO:0000259" key="5">
    <source>
        <dbReference type="Pfam" id="PF25060"/>
    </source>
</evidence>
<dbReference type="InterPro" id="IPR056832">
    <property type="entry name" value="ARM_TT21_2nd"/>
</dbReference>
<feature type="repeat" description="TPR" evidence="3">
    <location>
        <begin position="266"/>
        <end position="299"/>
    </location>
</feature>
<dbReference type="SUPFAM" id="SSF81901">
    <property type="entry name" value="HCP-like"/>
    <property type="match status" value="1"/>
</dbReference>
<feature type="repeat" description="TPR" evidence="3">
    <location>
        <begin position="163"/>
        <end position="196"/>
    </location>
</feature>
<proteinExistence type="predicted"/>
<feature type="transmembrane region" description="Helical" evidence="4">
    <location>
        <begin position="28"/>
        <end position="51"/>
    </location>
</feature>
<evidence type="ECO:0000256" key="2">
    <source>
        <dbReference type="ARBA" id="ARBA00022803"/>
    </source>
</evidence>
<dbReference type="Pfam" id="PF13432">
    <property type="entry name" value="TPR_16"/>
    <property type="match status" value="2"/>
</dbReference>
<dbReference type="PROSITE" id="PS50005">
    <property type="entry name" value="TPR"/>
    <property type="match status" value="6"/>
</dbReference>
<sequence>MVSAQPPAPIQKAVMGHEINKMTLKKSFGLAVVVGICLQLAIFWNTAHAIYISPPGFVQFSGSTKIRQLLETRHFREVLKLAQTHLRNKPDDGEMLAILGYAQAGLGDWRSARRSVTRAIQLVPAARADQLRLLLANILLDKGDSKEAERIFQALLARDATNTKVLLGLGLLFRRTDDLPRAVDYFKQVLRIDPEQETALRALLQIHMERRDYPAVARVAREIPAGSPSKGLGYYFEALALIRREQPDYHAAIDLLEKALDVSNSPQVLYTLGYVLIKEQRTKESVHRLKEAIALNPNFFEALKLLGIISLRTEQPKAASEYLEKALSIKKSSELHYLLGRAYLLQDRREDGVNELMKSLESAELNSDAQSALEGLYRYIGGDLEQSEIALRQSLKTTPNALDARILLIANLLKQGRFEGAARQARLGMDLHPKLQALLLNLLAQAKLSAGDLEEAEKALLDVLERDPGAIPARLNLSGVYFRKGQYSKAEAELKNILAQDPLHAQTRLRLGRVYQATANYDAAERVLRDPKGDAPPAQLLLRELVLLKIREREHIAALEYARIIITKYPSLFDGFLLQSQVFASLGRAADAIESLDTGLQKAGDSRKSLALAAKLARVNGWHEKAVHYLQRHQAQFGLADPVLKKLYATELIELGSTSLAREVIQSSLSPADPDTAFLLAKSYIADGDQVKAEEYIDSALESGVSAEAVEKQRAELRLAIQTESLVEALQSKPDDPARYHALAEAYEFLGDFDAAIETYKRGAAKTPRKLLFHTQMARIYLKKGDTRRAIELADDVLDRLGNGADPGGDIEFRAYAVLGMSWARRQDTNKAETALESATREGSRLAPAFYQLAKIKLVKGDVETAAKLLRSAIDIEPTVIRYYLALAQIYQRSGHVQKGAAVYEEGLAVNIDSIPLLNNVALLYLGLGEYQNALSRANRALELAPQEANVLDTVGWVHLQTGNPEKAVRYLERAVDRDPKSSLYRYHLGLGYFKTGAIKLAKRELEEALNHQALAPWTQEVKRVLATIASQG</sequence>
<dbReference type="AlphaFoldDB" id="A0A370DHJ7"/>
<evidence type="ECO:0000313" key="7">
    <source>
        <dbReference type="Proteomes" id="UP000254771"/>
    </source>
</evidence>
<organism evidence="6 7">
    <name type="scientific">endosymbiont of Escarpia spicata</name>
    <dbReference type="NCBI Taxonomy" id="2200908"/>
    <lineage>
        <taxon>Bacteria</taxon>
        <taxon>Pseudomonadati</taxon>
        <taxon>Pseudomonadota</taxon>
        <taxon>Gammaproteobacteria</taxon>
        <taxon>sulfur-oxidizing symbionts</taxon>
    </lineage>
</organism>